<dbReference type="EMBL" id="RJKX01000013">
    <property type="protein sequence ID" value="ROQ00487.1"/>
    <property type="molecule type" value="Genomic_DNA"/>
</dbReference>
<evidence type="ECO:0000256" key="3">
    <source>
        <dbReference type="ARBA" id="ARBA00023172"/>
    </source>
</evidence>
<proteinExistence type="predicted"/>
<feature type="domain" description="Tyr recombinase" evidence="5">
    <location>
        <begin position="164"/>
        <end position="352"/>
    </location>
</feature>
<dbReference type="InterPro" id="IPR011010">
    <property type="entry name" value="DNA_brk_join_enz"/>
</dbReference>
<keyword evidence="2 4" id="KW-0238">DNA-binding</keyword>
<dbReference type="PANTHER" id="PTHR30349">
    <property type="entry name" value="PHAGE INTEGRASE-RELATED"/>
    <property type="match status" value="1"/>
</dbReference>
<gene>
    <name evidence="7" type="ORF">EDC65_2286</name>
</gene>
<evidence type="ECO:0000313" key="8">
    <source>
        <dbReference type="Proteomes" id="UP000278222"/>
    </source>
</evidence>
<dbReference type="GO" id="GO:0003677">
    <property type="term" value="F:DNA binding"/>
    <property type="evidence" value="ECO:0007669"/>
    <property type="project" value="UniProtKB-UniRule"/>
</dbReference>
<dbReference type="PROSITE" id="PS51900">
    <property type="entry name" value="CB"/>
    <property type="match status" value="1"/>
</dbReference>
<accession>A0A3N1MCQ5</accession>
<organism evidence="7 8">
    <name type="scientific">Stella humosa</name>
    <dbReference type="NCBI Taxonomy" id="94"/>
    <lineage>
        <taxon>Bacteria</taxon>
        <taxon>Pseudomonadati</taxon>
        <taxon>Pseudomonadota</taxon>
        <taxon>Alphaproteobacteria</taxon>
        <taxon>Rhodospirillales</taxon>
        <taxon>Stellaceae</taxon>
        <taxon>Stella</taxon>
    </lineage>
</organism>
<evidence type="ECO:0000256" key="2">
    <source>
        <dbReference type="ARBA" id="ARBA00023125"/>
    </source>
</evidence>
<protein>
    <submittedName>
        <fullName evidence="7">Site-specific recombinase XerD</fullName>
    </submittedName>
</protein>
<dbReference type="Pfam" id="PF00589">
    <property type="entry name" value="Phage_integrase"/>
    <property type="match status" value="1"/>
</dbReference>
<dbReference type="SUPFAM" id="SSF56349">
    <property type="entry name" value="DNA breaking-rejoining enzymes"/>
    <property type="match status" value="1"/>
</dbReference>
<reference evidence="7 8" key="1">
    <citation type="submission" date="2018-11" db="EMBL/GenBank/DDBJ databases">
        <title>Genomic Encyclopedia of Type Strains, Phase IV (KMG-IV): sequencing the most valuable type-strain genomes for metagenomic binning, comparative biology and taxonomic classification.</title>
        <authorList>
            <person name="Goeker M."/>
        </authorList>
    </citation>
    <scope>NUCLEOTIDE SEQUENCE [LARGE SCALE GENOMIC DNA]</scope>
    <source>
        <strain evidence="7 8">DSM 5900</strain>
    </source>
</reference>
<comment type="caution">
    <text evidence="7">The sequence shown here is derived from an EMBL/GenBank/DDBJ whole genome shotgun (WGS) entry which is preliminary data.</text>
</comment>
<dbReference type="InterPro" id="IPR013762">
    <property type="entry name" value="Integrase-like_cat_sf"/>
</dbReference>
<evidence type="ECO:0000259" key="5">
    <source>
        <dbReference type="PROSITE" id="PS51898"/>
    </source>
</evidence>
<dbReference type="GO" id="GO:0015074">
    <property type="term" value="P:DNA integration"/>
    <property type="evidence" value="ECO:0007669"/>
    <property type="project" value="UniProtKB-KW"/>
</dbReference>
<name>A0A3N1MCQ5_9PROT</name>
<keyword evidence="8" id="KW-1185">Reference proteome</keyword>
<dbReference type="Gene3D" id="1.10.443.10">
    <property type="entry name" value="Intergrase catalytic core"/>
    <property type="match status" value="1"/>
</dbReference>
<evidence type="ECO:0000256" key="1">
    <source>
        <dbReference type="ARBA" id="ARBA00022908"/>
    </source>
</evidence>
<dbReference type="RefSeq" id="WP_123689762.1">
    <property type="nucleotide sequence ID" value="NZ_AP019700.1"/>
</dbReference>
<dbReference type="OrthoDB" id="7298605at2"/>
<evidence type="ECO:0000256" key="4">
    <source>
        <dbReference type="PROSITE-ProRule" id="PRU01248"/>
    </source>
</evidence>
<keyword evidence="3" id="KW-0233">DNA recombination</keyword>
<dbReference type="AlphaFoldDB" id="A0A3N1MCQ5"/>
<dbReference type="CDD" id="cd00796">
    <property type="entry name" value="INT_Rci_Hp1_C"/>
    <property type="match status" value="1"/>
</dbReference>
<keyword evidence="1" id="KW-0229">DNA integration</keyword>
<evidence type="ECO:0000313" key="7">
    <source>
        <dbReference type="EMBL" id="ROQ00487.1"/>
    </source>
</evidence>
<feature type="domain" description="Core-binding (CB)" evidence="6">
    <location>
        <begin position="63"/>
        <end position="142"/>
    </location>
</feature>
<dbReference type="PANTHER" id="PTHR30349:SF64">
    <property type="entry name" value="PROPHAGE INTEGRASE INTD-RELATED"/>
    <property type="match status" value="1"/>
</dbReference>
<dbReference type="InterPro" id="IPR044068">
    <property type="entry name" value="CB"/>
</dbReference>
<dbReference type="PROSITE" id="PS51898">
    <property type="entry name" value="TYR_RECOMBINASE"/>
    <property type="match status" value="1"/>
</dbReference>
<sequence length="370" mass="42614">MARRARIIKQRPGSPHWYCNFTIDGRRFRDSLGTDDEAEAERLAATIRAKALAGEKVERQRTMTLDEAFGVYWLEVAHRQASAETTRYLTQYILRGLDRTTRLDRLETRDISAYIARRRGQVAPASVNRETELLRRVLRRAETVSKVKVAMPDWGQLLLEEPDETERTLSAAEEKRLLAALRPDYRPMVRFALLTGQRLGNVIGLTWDKVDWEEQVLRLRTKSRKPGGKVHIVPLVRTALAILSAERKRHPTHVFTYATARGRWDRYAGRRTPKGERRPFSKNGWRKVWADALTAAKIHDFRFHDLRHTTATRTLKASGNLKVVQRLLGHADIKTTTRYLRAQVEDVRSALNAVEGISDGLKRRAAVRKR</sequence>
<dbReference type="InterPro" id="IPR050090">
    <property type="entry name" value="Tyrosine_recombinase_XerCD"/>
</dbReference>
<dbReference type="GO" id="GO:0006310">
    <property type="term" value="P:DNA recombination"/>
    <property type="evidence" value="ECO:0007669"/>
    <property type="project" value="UniProtKB-KW"/>
</dbReference>
<evidence type="ECO:0000259" key="6">
    <source>
        <dbReference type="PROSITE" id="PS51900"/>
    </source>
</evidence>
<dbReference type="InterPro" id="IPR002104">
    <property type="entry name" value="Integrase_catalytic"/>
</dbReference>
<dbReference type="Proteomes" id="UP000278222">
    <property type="component" value="Unassembled WGS sequence"/>
</dbReference>